<gene>
    <name evidence="11" type="ORF">COT67_02890</name>
</gene>
<keyword evidence="5" id="KW-0573">Peptidoglycan synthesis</keyword>
<feature type="active site" description="Acyl-ester intermediate" evidence="7">
    <location>
        <position position="81"/>
    </location>
</feature>
<evidence type="ECO:0000256" key="2">
    <source>
        <dbReference type="ARBA" id="ARBA00022729"/>
    </source>
</evidence>
<comment type="caution">
    <text evidence="11">The sequence shown here is derived from an EMBL/GenBank/DDBJ whole genome shotgun (WGS) entry which is preliminary data.</text>
</comment>
<dbReference type="PANTHER" id="PTHR21581">
    <property type="entry name" value="D-ALANYL-D-ALANINE CARBOXYPEPTIDASE"/>
    <property type="match status" value="1"/>
</dbReference>
<protein>
    <recommendedName>
        <fullName evidence="10">Peptidase S11 D-alanyl-D-alanine carboxypeptidase A N-terminal domain-containing protein</fullName>
    </recommendedName>
</protein>
<evidence type="ECO:0000259" key="10">
    <source>
        <dbReference type="Pfam" id="PF00768"/>
    </source>
</evidence>
<keyword evidence="4" id="KW-0133">Cell shape</keyword>
<feature type="active site" evidence="7">
    <location>
        <position position="135"/>
    </location>
</feature>
<dbReference type="GO" id="GO:0006508">
    <property type="term" value="P:proteolysis"/>
    <property type="evidence" value="ECO:0007669"/>
    <property type="project" value="InterPro"/>
</dbReference>
<evidence type="ECO:0000256" key="7">
    <source>
        <dbReference type="PIRSR" id="PIRSR618044-1"/>
    </source>
</evidence>
<dbReference type="SUPFAM" id="SSF56601">
    <property type="entry name" value="beta-lactamase/transpeptidase-like"/>
    <property type="match status" value="1"/>
</dbReference>
<evidence type="ECO:0000256" key="8">
    <source>
        <dbReference type="PIRSR" id="PIRSR618044-2"/>
    </source>
</evidence>
<evidence type="ECO:0000256" key="4">
    <source>
        <dbReference type="ARBA" id="ARBA00022960"/>
    </source>
</evidence>
<organism evidence="11 12">
    <name type="scientific">Candidatus Tagabacteria bacterium CG09_land_8_20_14_0_10_41_14</name>
    <dbReference type="NCBI Taxonomy" id="1975021"/>
    <lineage>
        <taxon>Bacteria</taxon>
        <taxon>Candidatus Tagaibacteriota</taxon>
    </lineage>
</organism>
<dbReference type="GO" id="GO:0009252">
    <property type="term" value="P:peptidoglycan biosynthetic process"/>
    <property type="evidence" value="ECO:0007669"/>
    <property type="project" value="UniProtKB-KW"/>
</dbReference>
<dbReference type="InterPro" id="IPR012338">
    <property type="entry name" value="Beta-lactam/transpept-like"/>
</dbReference>
<name>A0A2H0WKQ1_9BACT</name>
<dbReference type="GO" id="GO:0071555">
    <property type="term" value="P:cell wall organization"/>
    <property type="evidence" value="ECO:0007669"/>
    <property type="project" value="UniProtKB-KW"/>
</dbReference>
<feature type="domain" description="Peptidase S11 D-alanyl-D-alanine carboxypeptidase A N-terminal" evidence="10">
    <location>
        <begin position="47"/>
        <end position="275"/>
    </location>
</feature>
<reference evidence="12" key="1">
    <citation type="submission" date="2017-09" db="EMBL/GenBank/DDBJ databases">
        <title>Depth-based differentiation of microbial function through sediment-hosted aquifers and enrichment of novel symbionts in the deep terrestrial subsurface.</title>
        <authorList>
            <person name="Probst A.J."/>
            <person name="Ladd B."/>
            <person name="Jarett J.K."/>
            <person name="Geller-Mcgrath D.E."/>
            <person name="Sieber C.M.K."/>
            <person name="Emerson J.B."/>
            <person name="Anantharaman K."/>
            <person name="Thomas B.C."/>
            <person name="Malmstrom R."/>
            <person name="Stieglmeier M."/>
            <person name="Klingl A."/>
            <person name="Woyke T."/>
            <person name="Ryan C.M."/>
            <person name="Banfield J.F."/>
        </authorList>
    </citation>
    <scope>NUCLEOTIDE SEQUENCE [LARGE SCALE GENOMIC DNA]</scope>
</reference>
<dbReference type="InterPro" id="IPR018044">
    <property type="entry name" value="Peptidase_S11"/>
</dbReference>
<dbReference type="InterPro" id="IPR001967">
    <property type="entry name" value="Peptidase_S11_N"/>
</dbReference>
<dbReference type="AlphaFoldDB" id="A0A2H0WKQ1"/>
<evidence type="ECO:0000256" key="6">
    <source>
        <dbReference type="ARBA" id="ARBA00023316"/>
    </source>
</evidence>
<feature type="active site" description="Proton acceptor" evidence="7">
    <location>
        <position position="84"/>
    </location>
</feature>
<keyword evidence="3" id="KW-0378">Hydrolase</keyword>
<evidence type="ECO:0000256" key="9">
    <source>
        <dbReference type="RuleBase" id="RU004016"/>
    </source>
</evidence>
<sequence>MLKNLTAIISLTIIVCALAYLFPRQTSFDATQTAGPVLVEVEKIIEKEPPALLAKSACVFDMSKNEFIFELNNNVQRPLASLTKLMTVLVAKENFPEGLLVEITKEAIEKEGDNGLIVGEKWKLADIIDIILLSSSNDAAFALSCGFSETPEPNNTQFLKLMNNKAAALGMKQTYFFNATGLDISDSAAGAYGSCEDTVKLMNYMLRNYADVLEITTRASLNLNDRVFENTNKIINKFPLLLAGKTGFDDLAGGNLIIAVNKGLNRPIIIAVLGSTFDGRFEDIEKLYDHFVK</sequence>
<evidence type="ECO:0000313" key="12">
    <source>
        <dbReference type="Proteomes" id="UP000230353"/>
    </source>
</evidence>
<dbReference type="Proteomes" id="UP000230353">
    <property type="component" value="Unassembled WGS sequence"/>
</dbReference>
<evidence type="ECO:0000256" key="1">
    <source>
        <dbReference type="ARBA" id="ARBA00007164"/>
    </source>
</evidence>
<dbReference type="GO" id="GO:0009002">
    <property type="term" value="F:serine-type D-Ala-D-Ala carboxypeptidase activity"/>
    <property type="evidence" value="ECO:0007669"/>
    <property type="project" value="InterPro"/>
</dbReference>
<evidence type="ECO:0000256" key="3">
    <source>
        <dbReference type="ARBA" id="ARBA00022801"/>
    </source>
</evidence>
<evidence type="ECO:0000313" key="11">
    <source>
        <dbReference type="EMBL" id="PIS13227.1"/>
    </source>
</evidence>
<dbReference type="GO" id="GO:0008360">
    <property type="term" value="P:regulation of cell shape"/>
    <property type="evidence" value="ECO:0007669"/>
    <property type="project" value="UniProtKB-KW"/>
</dbReference>
<dbReference type="Gene3D" id="3.40.710.10">
    <property type="entry name" value="DD-peptidase/beta-lactamase superfamily"/>
    <property type="match status" value="1"/>
</dbReference>
<evidence type="ECO:0000256" key="5">
    <source>
        <dbReference type="ARBA" id="ARBA00022984"/>
    </source>
</evidence>
<comment type="similarity">
    <text evidence="1 9">Belongs to the peptidase S11 family.</text>
</comment>
<accession>A0A2H0WKQ1</accession>
<keyword evidence="2" id="KW-0732">Signal</keyword>
<dbReference type="PANTHER" id="PTHR21581:SF26">
    <property type="entry name" value="D-ALANYL-D-ALANINE ENDOPEPTIDASE"/>
    <property type="match status" value="1"/>
</dbReference>
<dbReference type="PRINTS" id="PR00725">
    <property type="entry name" value="DADACBPTASE1"/>
</dbReference>
<dbReference type="EMBL" id="PEZL01000042">
    <property type="protein sequence ID" value="PIS13227.1"/>
    <property type="molecule type" value="Genomic_DNA"/>
</dbReference>
<proteinExistence type="inferred from homology"/>
<feature type="binding site" evidence="8">
    <location>
        <position position="245"/>
    </location>
    <ligand>
        <name>substrate</name>
    </ligand>
</feature>
<dbReference type="Pfam" id="PF00768">
    <property type="entry name" value="Peptidase_S11"/>
    <property type="match status" value="1"/>
</dbReference>
<keyword evidence="6" id="KW-0961">Cell wall biogenesis/degradation</keyword>